<sequence length="405" mass="42616">MSDQFKVVFSGNIVEGFEPETVITAFSEKFRCSEAKARALVLAGKATVIKSDLDKAKAEKYCSVLTAMGLEAEQVAQQPVVKPALAWELEGDESADDTDAPAGDAFASGFASSKNASSEHLTSEHLTSEHSASGQAPSDKQSSGFDYSSPASSANPYQAPQADLSQEYEEGDLSGPDSVPASHGWSWLVGGFGHFKQNPVAWIVAIVIWVIVSTVLSMIPLVGSIGVTILSPVIGAGFMLGCRSQEEGGDFRIAHLFSGFSNNVGQLMLVGLLYMVSVIVVVVGIVMFAGGAVFMMGGGNPDNMGPGMLSAMILPMLIGALFIIPIVMAYWFAPALVALNGISAITAMKMSFSACLKNIVPGLVYSIIAAVLLIIAAIPFGLGLLVLIPMLAASMYTSYRDIFYN</sequence>
<organism evidence="3 4">
    <name type="scientific">Amphritea atlantica</name>
    <dbReference type="NCBI Taxonomy" id="355243"/>
    <lineage>
        <taxon>Bacteria</taxon>
        <taxon>Pseudomonadati</taxon>
        <taxon>Pseudomonadota</taxon>
        <taxon>Gammaproteobacteria</taxon>
        <taxon>Oceanospirillales</taxon>
        <taxon>Oceanospirillaceae</taxon>
        <taxon>Amphritea</taxon>
    </lineage>
</organism>
<evidence type="ECO:0000256" key="1">
    <source>
        <dbReference type="SAM" id="MobiDB-lite"/>
    </source>
</evidence>
<evidence type="ECO:0000256" key="2">
    <source>
        <dbReference type="SAM" id="Phobius"/>
    </source>
</evidence>
<accession>A0ABY5GXI5</accession>
<keyword evidence="2" id="KW-0472">Membrane</keyword>
<gene>
    <name evidence="3" type="ORF">KDX31_06940</name>
</gene>
<protein>
    <submittedName>
        <fullName evidence="3">Uncharacterized protein</fullName>
    </submittedName>
</protein>
<dbReference type="EMBL" id="CP073344">
    <property type="protein sequence ID" value="UTW04726.1"/>
    <property type="molecule type" value="Genomic_DNA"/>
</dbReference>
<feature type="transmembrane region" description="Helical" evidence="2">
    <location>
        <begin position="316"/>
        <end position="342"/>
    </location>
</feature>
<dbReference type="Proteomes" id="UP001059950">
    <property type="component" value="Chromosome"/>
</dbReference>
<keyword evidence="2" id="KW-0812">Transmembrane</keyword>
<feature type="compositionally biased region" description="Polar residues" evidence="1">
    <location>
        <begin position="129"/>
        <end position="158"/>
    </location>
</feature>
<feature type="transmembrane region" description="Helical" evidence="2">
    <location>
        <begin position="363"/>
        <end position="396"/>
    </location>
</feature>
<evidence type="ECO:0000313" key="4">
    <source>
        <dbReference type="Proteomes" id="UP001059950"/>
    </source>
</evidence>
<dbReference type="InterPro" id="IPR047798">
    <property type="entry name" value="BPSS1780-like"/>
</dbReference>
<feature type="transmembrane region" description="Helical" evidence="2">
    <location>
        <begin position="200"/>
        <end position="219"/>
    </location>
</feature>
<proteinExistence type="predicted"/>
<feature type="region of interest" description="Disordered" evidence="1">
    <location>
        <begin position="118"/>
        <end position="177"/>
    </location>
</feature>
<evidence type="ECO:0000313" key="3">
    <source>
        <dbReference type="EMBL" id="UTW04726.1"/>
    </source>
</evidence>
<feature type="transmembrane region" description="Helical" evidence="2">
    <location>
        <begin position="272"/>
        <end position="296"/>
    </location>
</feature>
<reference evidence="3" key="1">
    <citation type="submission" date="2021-04" db="EMBL/GenBank/DDBJ databases">
        <title>Oceanospirillales bacteria with DddD are important DMSP degraders in coastal seawater.</title>
        <authorList>
            <person name="Liu J."/>
        </authorList>
    </citation>
    <scope>NUCLEOTIDE SEQUENCE</scope>
    <source>
        <strain evidence="3">GY6</strain>
    </source>
</reference>
<keyword evidence="2" id="KW-1133">Transmembrane helix</keyword>
<dbReference type="NCBIfam" id="NF041043">
    <property type="entry name" value="BPSS1780_fam"/>
    <property type="match status" value="1"/>
</dbReference>
<name>A0ABY5GXI5_9GAMM</name>
<keyword evidence="4" id="KW-1185">Reference proteome</keyword>